<keyword evidence="3" id="KW-1185">Reference proteome</keyword>
<sequence>MVGFIFLHRDILAWEWYQKPEVFRLFIHLLLKVNYTDKKWQGVDVKRGQLITSTAHLTSELKLSQQQIRTALKKLDSSGYITRQPTNRFTLITVVNYDKMQSIDDASNKPNIPQTTNKQLSNNKQLTTTKESNNKKNRNNIKIEERKKNFKKRVFEHSHYSDKILNDFFNYWSEVNLNKKQMRSEVDEFFEVGKRLKKWAQNERRPNFQSELGKKLLTNR</sequence>
<comment type="caution">
    <text evidence="2">The sequence shown here is derived from an EMBL/GenBank/DDBJ whole genome shotgun (WGS) entry which is preliminary data.</text>
</comment>
<protein>
    <recommendedName>
        <fullName evidence="4">Helix-turn-helix domain-containing protein</fullName>
    </recommendedName>
</protein>
<evidence type="ECO:0000313" key="2">
    <source>
        <dbReference type="EMBL" id="MCF7561610.1"/>
    </source>
</evidence>
<feature type="region of interest" description="Disordered" evidence="1">
    <location>
        <begin position="105"/>
        <end position="139"/>
    </location>
</feature>
<dbReference type="InterPro" id="IPR036388">
    <property type="entry name" value="WH-like_DNA-bd_sf"/>
</dbReference>
<proteinExistence type="predicted"/>
<evidence type="ECO:0008006" key="4">
    <source>
        <dbReference type="Google" id="ProtNLM"/>
    </source>
</evidence>
<dbReference type="RefSeq" id="WP_237232343.1">
    <property type="nucleotide sequence ID" value="NZ_JAKKDV010000006.1"/>
</dbReference>
<name>A0ABS9ILY8_9FLAO</name>
<dbReference type="Gene3D" id="1.10.10.10">
    <property type="entry name" value="Winged helix-like DNA-binding domain superfamily/Winged helix DNA-binding domain"/>
    <property type="match status" value="1"/>
</dbReference>
<reference evidence="2 3" key="1">
    <citation type="submission" date="2022-01" db="EMBL/GenBank/DDBJ databases">
        <title>Draft genome sequence of Sabulilitoribacter multivorans KCTC 32326.</title>
        <authorList>
            <person name="Oh J.-S."/>
        </authorList>
    </citation>
    <scope>NUCLEOTIDE SEQUENCE [LARGE SCALE GENOMIC DNA]</scope>
    <source>
        <strain evidence="2 3">M-M16</strain>
    </source>
</reference>
<dbReference type="Proteomes" id="UP001200022">
    <property type="component" value="Unassembled WGS sequence"/>
</dbReference>
<evidence type="ECO:0000256" key="1">
    <source>
        <dbReference type="SAM" id="MobiDB-lite"/>
    </source>
</evidence>
<gene>
    <name evidence="2" type="ORF">L3X39_13265</name>
</gene>
<accession>A0ABS9ILY8</accession>
<dbReference type="EMBL" id="JAKKDV010000006">
    <property type="protein sequence ID" value="MCF7561610.1"/>
    <property type="molecule type" value="Genomic_DNA"/>
</dbReference>
<evidence type="ECO:0000313" key="3">
    <source>
        <dbReference type="Proteomes" id="UP001200022"/>
    </source>
</evidence>
<feature type="compositionally biased region" description="Polar residues" evidence="1">
    <location>
        <begin position="105"/>
        <end position="129"/>
    </location>
</feature>
<organism evidence="2 3">
    <name type="scientific">Flaviramulus multivorans</name>
    <dbReference type="NCBI Taxonomy" id="1304750"/>
    <lineage>
        <taxon>Bacteria</taxon>
        <taxon>Pseudomonadati</taxon>
        <taxon>Bacteroidota</taxon>
        <taxon>Flavobacteriia</taxon>
        <taxon>Flavobacteriales</taxon>
        <taxon>Flavobacteriaceae</taxon>
        <taxon>Flaviramulus</taxon>
    </lineage>
</organism>